<dbReference type="GO" id="GO:0015095">
    <property type="term" value="F:magnesium ion transmembrane transporter activity"/>
    <property type="evidence" value="ECO:0007669"/>
    <property type="project" value="UniProtKB-UniRule"/>
</dbReference>
<feature type="transmembrane region" description="Helical" evidence="9">
    <location>
        <begin position="397"/>
        <end position="422"/>
    </location>
</feature>
<keyword evidence="7 9" id="KW-0472">Membrane</keyword>
<evidence type="ECO:0000256" key="6">
    <source>
        <dbReference type="ARBA" id="ARBA00022989"/>
    </source>
</evidence>
<feature type="transmembrane region" description="Helical" evidence="9">
    <location>
        <begin position="364"/>
        <end position="385"/>
    </location>
</feature>
<dbReference type="InterPro" id="IPR000644">
    <property type="entry name" value="CBS_dom"/>
</dbReference>
<dbReference type="RefSeq" id="WP_182605316.1">
    <property type="nucleotide sequence ID" value="NZ_VKHT01000107.1"/>
</dbReference>
<feature type="transmembrane region" description="Helical" evidence="9">
    <location>
        <begin position="434"/>
        <end position="456"/>
    </location>
</feature>
<dbReference type="SUPFAM" id="SSF158791">
    <property type="entry name" value="MgtE N-terminal domain-like"/>
    <property type="match status" value="1"/>
</dbReference>
<keyword evidence="4 9" id="KW-0812">Transmembrane</keyword>
<dbReference type="InterPro" id="IPR006667">
    <property type="entry name" value="SLC41_membr_dom"/>
</dbReference>
<evidence type="ECO:0000256" key="7">
    <source>
        <dbReference type="ARBA" id="ARBA00023136"/>
    </source>
</evidence>
<dbReference type="Pfam" id="PF01769">
    <property type="entry name" value="MgtE"/>
    <property type="match status" value="1"/>
</dbReference>
<dbReference type="Gene3D" id="1.10.357.20">
    <property type="entry name" value="SLC41 divalent cation transporters, integral membrane domain"/>
    <property type="match status" value="1"/>
</dbReference>
<feature type="domain" description="CBS" evidence="10">
    <location>
        <begin position="197"/>
        <end position="254"/>
    </location>
</feature>
<dbReference type="InterPro" id="IPR036739">
    <property type="entry name" value="SLC41_membr_dom_sf"/>
</dbReference>
<dbReference type="Pfam" id="PF00571">
    <property type="entry name" value="CBS"/>
    <property type="match status" value="2"/>
</dbReference>
<evidence type="ECO:0000256" key="8">
    <source>
        <dbReference type="PROSITE-ProRule" id="PRU00703"/>
    </source>
</evidence>
<dbReference type="InterPro" id="IPR006669">
    <property type="entry name" value="MgtE_transporter"/>
</dbReference>
<comment type="caution">
    <text evidence="11">The sequence shown here is derived from an EMBL/GenBank/DDBJ whole genome shotgun (WGS) entry which is preliminary data.</text>
</comment>
<comment type="subunit">
    <text evidence="9">Homodimer.</text>
</comment>
<evidence type="ECO:0000256" key="9">
    <source>
        <dbReference type="RuleBase" id="RU362011"/>
    </source>
</evidence>
<organism evidence="11 12">
    <name type="scientific">Streptomyces alkaliphilus</name>
    <dbReference type="NCBI Taxonomy" id="1472722"/>
    <lineage>
        <taxon>Bacteria</taxon>
        <taxon>Bacillati</taxon>
        <taxon>Actinomycetota</taxon>
        <taxon>Actinomycetes</taxon>
        <taxon>Kitasatosporales</taxon>
        <taxon>Streptomycetaceae</taxon>
        <taxon>Streptomyces</taxon>
    </lineage>
</organism>
<dbReference type="SMART" id="SM00924">
    <property type="entry name" value="MgtE_N"/>
    <property type="match status" value="1"/>
</dbReference>
<gene>
    <name evidence="11" type="primary">mgtE</name>
    <name evidence="11" type="ORF">FNQ90_06050</name>
</gene>
<proteinExistence type="inferred from homology"/>
<evidence type="ECO:0000256" key="5">
    <source>
        <dbReference type="ARBA" id="ARBA00022842"/>
    </source>
</evidence>
<keyword evidence="9" id="KW-1003">Cell membrane</keyword>
<keyword evidence="3 9" id="KW-0813">Transport</keyword>
<dbReference type="PANTHER" id="PTHR43773">
    <property type="entry name" value="MAGNESIUM TRANSPORTER MGTE"/>
    <property type="match status" value="1"/>
</dbReference>
<keyword evidence="6 9" id="KW-1133">Transmembrane helix</keyword>
<evidence type="ECO:0000256" key="4">
    <source>
        <dbReference type="ARBA" id="ARBA00022692"/>
    </source>
</evidence>
<dbReference type="GO" id="GO:0046872">
    <property type="term" value="F:metal ion binding"/>
    <property type="evidence" value="ECO:0007669"/>
    <property type="project" value="UniProtKB-KW"/>
</dbReference>
<evidence type="ECO:0000313" key="11">
    <source>
        <dbReference type="EMBL" id="MBB0243683.1"/>
    </source>
</evidence>
<evidence type="ECO:0000256" key="1">
    <source>
        <dbReference type="ARBA" id="ARBA00004141"/>
    </source>
</evidence>
<protein>
    <recommendedName>
        <fullName evidence="9">Magnesium transporter MgtE</fullName>
    </recommendedName>
</protein>
<dbReference type="CDD" id="cd04606">
    <property type="entry name" value="CBS_pair_Mg_transporter"/>
    <property type="match status" value="1"/>
</dbReference>
<feature type="transmembrane region" description="Helical" evidence="9">
    <location>
        <begin position="286"/>
        <end position="307"/>
    </location>
</feature>
<reference evidence="12" key="1">
    <citation type="submission" date="2019-10" db="EMBL/GenBank/DDBJ databases">
        <title>Streptomyces sp. nov., a novel actinobacterium isolated from alkaline environment.</title>
        <authorList>
            <person name="Golinska P."/>
        </authorList>
    </citation>
    <scope>NUCLEOTIDE SEQUENCE [LARGE SCALE GENOMIC DNA]</scope>
    <source>
        <strain evidence="12">DSM 42118</strain>
    </source>
</reference>
<dbReference type="Gene3D" id="1.25.60.10">
    <property type="entry name" value="MgtE N-terminal domain-like"/>
    <property type="match status" value="1"/>
</dbReference>
<evidence type="ECO:0000256" key="3">
    <source>
        <dbReference type="ARBA" id="ARBA00022448"/>
    </source>
</evidence>
<dbReference type="Gene3D" id="3.10.580.10">
    <property type="entry name" value="CBS-domain"/>
    <property type="match status" value="1"/>
</dbReference>
<dbReference type="InterPro" id="IPR038076">
    <property type="entry name" value="MgtE_N_sf"/>
</dbReference>
<comment type="similarity">
    <text evidence="2 9">Belongs to the SLC41A transporter family.</text>
</comment>
<dbReference type="InterPro" id="IPR046342">
    <property type="entry name" value="CBS_dom_sf"/>
</dbReference>
<dbReference type="AlphaFoldDB" id="A0A7W3TBD8"/>
<comment type="function">
    <text evidence="9">Acts as a magnesium transporter.</text>
</comment>
<keyword evidence="8" id="KW-0129">CBS domain</keyword>
<dbReference type="InterPro" id="IPR006668">
    <property type="entry name" value="Mg_transptr_MgtE_intracell_dom"/>
</dbReference>
<feature type="transmembrane region" description="Helical" evidence="9">
    <location>
        <begin position="313"/>
        <end position="334"/>
    </location>
</feature>
<dbReference type="EMBL" id="VKHT01000107">
    <property type="protein sequence ID" value="MBB0243683.1"/>
    <property type="molecule type" value="Genomic_DNA"/>
</dbReference>
<dbReference type="Proteomes" id="UP000538929">
    <property type="component" value="Unassembled WGS sequence"/>
</dbReference>
<dbReference type="GO" id="GO:0005886">
    <property type="term" value="C:plasma membrane"/>
    <property type="evidence" value="ECO:0007669"/>
    <property type="project" value="UniProtKB-SubCell"/>
</dbReference>
<dbReference type="PROSITE" id="PS51371">
    <property type="entry name" value="CBS"/>
    <property type="match status" value="2"/>
</dbReference>
<keyword evidence="12" id="KW-1185">Reference proteome</keyword>
<keyword evidence="9" id="KW-0479">Metal-binding</keyword>
<evidence type="ECO:0000256" key="2">
    <source>
        <dbReference type="ARBA" id="ARBA00009749"/>
    </source>
</evidence>
<sequence length="459" mass="49038">MRTTHTELLHTLRDRDLTAAKDILAGATVDEAVTLLREAPATERALAYRLLDKRTAAEVFDLLSGPEEVDLLTAMTTSEATAVLESLDPDDQARLLEEAPATVAKRLLAALPESDRRHVGVLLSYPADSAGRLANPRYLALRPDTDAARALEEVRGSRLGPEDLTTVFVIDGERHYLGLVTVAELVRAAPATSLGTLARLPDIAVTTTADAAAASRLLQLRDLGALPVIDSERRLVGALTYDDAMDALEDDASETMYRKAGLGDPAHAKELLRSERLTRGGILYPVRVRIAFLMVTLVGGLMVGGLIERFEDVLAAVVAVAIFVPLIMDMGGNVGTQSTTIFARGLALGHIDPKAFGRQLFREVRVGATMALILAGIGGTVAYLWQGAPNDIPLLGLAVGLSLFTSVTLATFLGFALPWLLFRIGLDHAPGADPFITTIKDFTGLAVYFSLTAWLLGVG</sequence>
<dbReference type="SUPFAM" id="SSF54631">
    <property type="entry name" value="CBS-domain pair"/>
    <property type="match status" value="1"/>
</dbReference>
<accession>A0A7W3TBD8</accession>
<dbReference type="Pfam" id="PF03448">
    <property type="entry name" value="MgtE_N"/>
    <property type="match status" value="1"/>
</dbReference>
<name>A0A7W3TBD8_9ACTN</name>
<evidence type="ECO:0000313" key="12">
    <source>
        <dbReference type="Proteomes" id="UP000538929"/>
    </source>
</evidence>
<dbReference type="SUPFAM" id="SSF161093">
    <property type="entry name" value="MgtE membrane domain-like"/>
    <property type="match status" value="1"/>
</dbReference>
<feature type="domain" description="CBS" evidence="10">
    <location>
        <begin position="134"/>
        <end position="196"/>
    </location>
</feature>
<comment type="subcellular location">
    <subcellularLocation>
        <location evidence="9">Cell membrane</location>
        <topology evidence="9">Multi-pass membrane protein</topology>
    </subcellularLocation>
    <subcellularLocation>
        <location evidence="1">Membrane</location>
        <topology evidence="1">Multi-pass membrane protein</topology>
    </subcellularLocation>
</comment>
<dbReference type="NCBIfam" id="TIGR00400">
    <property type="entry name" value="mgtE"/>
    <property type="match status" value="1"/>
</dbReference>
<keyword evidence="5 9" id="KW-0460">Magnesium</keyword>
<dbReference type="PANTHER" id="PTHR43773:SF1">
    <property type="entry name" value="MAGNESIUM TRANSPORTER MGTE"/>
    <property type="match status" value="1"/>
</dbReference>
<evidence type="ECO:0000259" key="10">
    <source>
        <dbReference type="PROSITE" id="PS51371"/>
    </source>
</evidence>